<evidence type="ECO:0000256" key="9">
    <source>
        <dbReference type="SAM" id="Phobius"/>
    </source>
</evidence>
<dbReference type="FunFam" id="2.170.130.10:FF:000003">
    <property type="entry name" value="SusC/RagA family TonB-linked outer membrane protein"/>
    <property type="match status" value="1"/>
</dbReference>
<evidence type="ECO:0000256" key="7">
    <source>
        <dbReference type="ARBA" id="ARBA00023237"/>
    </source>
</evidence>
<accession>A0A1X7IDR8</accession>
<dbReference type="InterPro" id="IPR036942">
    <property type="entry name" value="Beta-barrel_TonB_sf"/>
</dbReference>
<dbReference type="InterPro" id="IPR023997">
    <property type="entry name" value="TonB-dep_OMP_SusC/RagA_CS"/>
</dbReference>
<dbReference type="Gene3D" id="2.170.130.10">
    <property type="entry name" value="TonB-dependent receptor, plug domain"/>
    <property type="match status" value="1"/>
</dbReference>
<evidence type="ECO:0000256" key="4">
    <source>
        <dbReference type="ARBA" id="ARBA00022692"/>
    </source>
</evidence>
<dbReference type="Pfam" id="PF07715">
    <property type="entry name" value="Plug"/>
    <property type="match status" value="1"/>
</dbReference>
<dbReference type="PROSITE" id="PS00018">
    <property type="entry name" value="EF_HAND_1"/>
    <property type="match status" value="1"/>
</dbReference>
<evidence type="ECO:0000256" key="3">
    <source>
        <dbReference type="ARBA" id="ARBA00022452"/>
    </source>
</evidence>
<evidence type="ECO:0000256" key="5">
    <source>
        <dbReference type="ARBA" id="ARBA00022729"/>
    </source>
</evidence>
<dbReference type="Proteomes" id="UP000192980">
    <property type="component" value="Unassembled WGS sequence"/>
</dbReference>
<keyword evidence="4 8" id="KW-0812">Transmembrane</keyword>
<dbReference type="GO" id="GO:0009279">
    <property type="term" value="C:cell outer membrane"/>
    <property type="evidence" value="ECO:0007669"/>
    <property type="project" value="UniProtKB-SubCell"/>
</dbReference>
<dbReference type="NCBIfam" id="TIGR04057">
    <property type="entry name" value="SusC_RagA_signa"/>
    <property type="match status" value="1"/>
</dbReference>
<dbReference type="GO" id="GO:0044718">
    <property type="term" value="P:siderophore transmembrane transport"/>
    <property type="evidence" value="ECO:0007669"/>
    <property type="project" value="TreeGrafter"/>
</dbReference>
<dbReference type="RefSeq" id="WP_085471532.1">
    <property type="nucleotide sequence ID" value="NZ_FXAU01000001.1"/>
</dbReference>
<evidence type="ECO:0000256" key="6">
    <source>
        <dbReference type="ARBA" id="ARBA00023136"/>
    </source>
</evidence>
<evidence type="ECO:0000256" key="8">
    <source>
        <dbReference type="PROSITE-ProRule" id="PRU01360"/>
    </source>
</evidence>
<dbReference type="Gene3D" id="2.60.40.1120">
    <property type="entry name" value="Carboxypeptidase-like, regulatory domain"/>
    <property type="match status" value="1"/>
</dbReference>
<dbReference type="InterPro" id="IPR012910">
    <property type="entry name" value="Plug_dom"/>
</dbReference>
<keyword evidence="3 8" id="KW-1134">Transmembrane beta strand</keyword>
<comment type="similarity">
    <text evidence="8">Belongs to the TonB-dependent receptor family.</text>
</comment>
<dbReference type="SUPFAM" id="SSF56935">
    <property type="entry name" value="Porins"/>
    <property type="match status" value="1"/>
</dbReference>
<dbReference type="OrthoDB" id="9768177at2"/>
<keyword evidence="12" id="KW-1185">Reference proteome</keyword>
<dbReference type="PANTHER" id="PTHR30069:SF29">
    <property type="entry name" value="HEMOGLOBIN AND HEMOGLOBIN-HAPTOGLOBIN-BINDING PROTEIN 1-RELATED"/>
    <property type="match status" value="1"/>
</dbReference>
<dbReference type="InterPro" id="IPR039426">
    <property type="entry name" value="TonB-dep_rcpt-like"/>
</dbReference>
<dbReference type="NCBIfam" id="TIGR04056">
    <property type="entry name" value="OMP_RagA_SusC"/>
    <property type="match status" value="1"/>
</dbReference>
<dbReference type="InterPro" id="IPR008969">
    <property type="entry name" value="CarboxyPept-like_regulatory"/>
</dbReference>
<dbReference type="InterPro" id="IPR018247">
    <property type="entry name" value="EF_Hand_1_Ca_BS"/>
</dbReference>
<proteinExistence type="inferred from homology"/>
<evidence type="ECO:0000313" key="11">
    <source>
        <dbReference type="EMBL" id="SMG12305.1"/>
    </source>
</evidence>
<sequence>MKKKSHAGRHVLFPYCFKWLLMVKLIIFFVIAFTVTVTANESKAQATVSLRFRDVKLKNLLLTIEEQTNVSFIYNDNAIERIRIEEIDVRNKKWVDILLPILEEHAFQADFVGKNSVLIKRKPQNQEKVASGTVRDQDGKPLVGVSIKLKNSDKVTQSNSDGQFSLAVEGVDPVLQFSYVGYLTQEVPYRATMMDVVLVEDLAQLEKVVVVGYGTQKKATLTGSISQVSGDELKKSVAPNLSNSLVGRMPGVIANNRSGEPGNDFSEIYIRGKGSLGNNSPLYVIDGVANRGGIERLNPSDIESITVLKDASAAIYGAQAANGVILVTTKRGNGTKPIITYEGNFGLSENTRTPKLMDSYQYMVYDDEINAHFGRNEKYKDIKNGYKDGTIDPLLYANTDWMNVFFTRSPQTQHSLSLRGGDERIRYYVSGGLLYQKPGFRNTNLDFKTVQFRANLDAKINRDLSLLVEVGTRQENRHNSNYNMGTFFWEAFHAYPFLHDYYPNGLPGPGISWGNNLALLAAGATGYQKIKDNFLNTKVGFNLKAPWIVDGLYFSGYGAFDSQVRNEKRLNDMWDAYRYNPATKEYNNIRETTGEANINLSQRNDDNGTDTWHFKVGYEKIFGPHNINVFAAYEQSKSRGDWFSAYRRDFLSNAVDYMFAGSDNQKNNDGKATISARQNYFGRLSYGFKDRYLMDFTLRRDGSQNFTSDARWGWFPGIAAAWRISQEDFFKENLPAINELKIKASWGKLGNDRVDPFQYLSTFNLGDGALFGVDPKRGKGFTPGRLANPGITWEKVDTKNIGFESVLFNQSLSFDLQYFYSMRTDILTQKQASVPRYTGLTLPDQNIGEISNRGIEASVMYRSKVRDFNYFIGGNFTFVRNKIHFFDEAVSVPDWQRRTGHSIDSWLVYKTDGIYQTKEEVNSGPHLLNTAPGDIKYVDVDGDGNITSNDMVRIYESAIPEIIYGVSMGGKWKNFELNVLWQGQGRAKQMIRPGSYNRDVTYFDNRWISATETPNALYPRAFDRDDTFNTRNSTFWLKDASFIRLKNIELAYNLSPKVLERIKMDNLRIFVGGFNLFSIDHIKVQDPEGTNAGGMYYPQQRIYSVGLNVSF</sequence>
<feature type="domain" description="TonB-dependent receptor plug" evidence="10">
    <location>
        <begin position="218"/>
        <end position="324"/>
    </location>
</feature>
<evidence type="ECO:0000256" key="2">
    <source>
        <dbReference type="ARBA" id="ARBA00022448"/>
    </source>
</evidence>
<feature type="transmembrane region" description="Helical" evidence="9">
    <location>
        <begin position="12"/>
        <end position="35"/>
    </location>
</feature>
<dbReference type="Pfam" id="PF13715">
    <property type="entry name" value="CarbopepD_reg_2"/>
    <property type="match status" value="1"/>
</dbReference>
<dbReference type="Gene3D" id="2.40.170.20">
    <property type="entry name" value="TonB-dependent receptor, beta-barrel domain"/>
    <property type="match status" value="1"/>
</dbReference>
<dbReference type="SUPFAM" id="SSF49464">
    <property type="entry name" value="Carboxypeptidase regulatory domain-like"/>
    <property type="match status" value="1"/>
</dbReference>
<evidence type="ECO:0000256" key="1">
    <source>
        <dbReference type="ARBA" id="ARBA00004571"/>
    </source>
</evidence>
<name>A0A1X7IDR8_9SPHI</name>
<comment type="subcellular location">
    <subcellularLocation>
        <location evidence="1 8">Cell outer membrane</location>
        <topology evidence="1 8">Multi-pass membrane protein</topology>
    </subcellularLocation>
</comment>
<protein>
    <submittedName>
        <fullName evidence="11">TonB-linked outer membrane protein, SusC/RagA family</fullName>
    </submittedName>
</protein>
<reference evidence="11 12" key="1">
    <citation type="submission" date="2017-04" db="EMBL/GenBank/DDBJ databases">
        <authorList>
            <person name="Afonso C.L."/>
            <person name="Miller P.J."/>
            <person name="Scott M.A."/>
            <person name="Spackman E."/>
            <person name="Goraichik I."/>
            <person name="Dimitrov K.M."/>
            <person name="Suarez D.L."/>
            <person name="Swayne D.E."/>
        </authorList>
    </citation>
    <scope>NUCLEOTIDE SEQUENCE [LARGE SCALE GENOMIC DNA]</scope>
    <source>
        <strain evidence="11 12">DSM 22418</strain>
    </source>
</reference>
<dbReference type="STRING" id="561061.SAMN05660862_0674"/>
<evidence type="ECO:0000259" key="10">
    <source>
        <dbReference type="Pfam" id="PF07715"/>
    </source>
</evidence>
<evidence type="ECO:0000313" key="12">
    <source>
        <dbReference type="Proteomes" id="UP000192980"/>
    </source>
</evidence>
<dbReference type="InterPro" id="IPR023996">
    <property type="entry name" value="TonB-dep_OMP_SusC/RagA"/>
</dbReference>
<dbReference type="PROSITE" id="PS52016">
    <property type="entry name" value="TONB_DEPENDENT_REC_3"/>
    <property type="match status" value="1"/>
</dbReference>
<dbReference type="GO" id="GO:0015344">
    <property type="term" value="F:siderophore uptake transmembrane transporter activity"/>
    <property type="evidence" value="ECO:0007669"/>
    <property type="project" value="TreeGrafter"/>
</dbReference>
<gene>
    <name evidence="11" type="ORF">SAMN05660862_0674</name>
</gene>
<dbReference type="EMBL" id="FXAU01000001">
    <property type="protein sequence ID" value="SMG12305.1"/>
    <property type="molecule type" value="Genomic_DNA"/>
</dbReference>
<keyword evidence="2 8" id="KW-0813">Transport</keyword>
<dbReference type="AlphaFoldDB" id="A0A1X7IDR8"/>
<keyword evidence="9" id="KW-1133">Transmembrane helix</keyword>
<organism evidence="11 12">
    <name type="scientific">Sphingobacterium psychroaquaticum</name>
    <dbReference type="NCBI Taxonomy" id="561061"/>
    <lineage>
        <taxon>Bacteria</taxon>
        <taxon>Pseudomonadati</taxon>
        <taxon>Bacteroidota</taxon>
        <taxon>Sphingobacteriia</taxon>
        <taxon>Sphingobacteriales</taxon>
        <taxon>Sphingobacteriaceae</taxon>
        <taxon>Sphingobacterium</taxon>
    </lineage>
</organism>
<dbReference type="PANTHER" id="PTHR30069">
    <property type="entry name" value="TONB-DEPENDENT OUTER MEMBRANE RECEPTOR"/>
    <property type="match status" value="1"/>
</dbReference>
<keyword evidence="6 8" id="KW-0472">Membrane</keyword>
<keyword evidence="7 8" id="KW-0998">Cell outer membrane</keyword>
<dbReference type="InterPro" id="IPR037066">
    <property type="entry name" value="Plug_dom_sf"/>
</dbReference>
<keyword evidence="5" id="KW-0732">Signal</keyword>